<feature type="coiled-coil region" evidence="1">
    <location>
        <begin position="330"/>
        <end position="372"/>
    </location>
</feature>
<evidence type="ECO:0000256" key="1">
    <source>
        <dbReference type="SAM" id="Coils"/>
    </source>
</evidence>
<organism evidence="2 3">
    <name type="scientific">Planoprotostelium fungivorum</name>
    <dbReference type="NCBI Taxonomy" id="1890364"/>
    <lineage>
        <taxon>Eukaryota</taxon>
        <taxon>Amoebozoa</taxon>
        <taxon>Evosea</taxon>
        <taxon>Variosea</taxon>
        <taxon>Cavosteliida</taxon>
        <taxon>Cavosteliaceae</taxon>
        <taxon>Planoprotostelium</taxon>
    </lineage>
</organism>
<gene>
    <name evidence="2" type="ORF">PROFUN_01535</name>
</gene>
<proteinExistence type="predicted"/>
<comment type="caution">
    <text evidence="2">The sequence shown here is derived from an EMBL/GenBank/DDBJ whole genome shotgun (WGS) entry which is preliminary data.</text>
</comment>
<keyword evidence="1" id="KW-0175">Coiled coil</keyword>
<keyword evidence="3" id="KW-1185">Reference proteome</keyword>
<evidence type="ECO:0000313" key="2">
    <source>
        <dbReference type="EMBL" id="PRP87273.1"/>
    </source>
</evidence>
<dbReference type="InParanoid" id="A0A2P6NTH6"/>
<accession>A0A2P6NTH6</accession>
<dbReference type="AlphaFoldDB" id="A0A2P6NTH6"/>
<reference evidence="2 3" key="1">
    <citation type="journal article" date="2018" name="Genome Biol. Evol.">
        <title>Multiple Roots of Fruiting Body Formation in Amoebozoa.</title>
        <authorList>
            <person name="Hillmann F."/>
            <person name="Forbes G."/>
            <person name="Novohradska S."/>
            <person name="Ferling I."/>
            <person name="Riege K."/>
            <person name="Groth M."/>
            <person name="Westermann M."/>
            <person name="Marz M."/>
            <person name="Spaller T."/>
            <person name="Winckler T."/>
            <person name="Schaap P."/>
            <person name="Glockner G."/>
        </authorList>
    </citation>
    <scope>NUCLEOTIDE SEQUENCE [LARGE SCALE GENOMIC DNA]</scope>
    <source>
        <strain evidence="2 3">Jena</strain>
    </source>
</reference>
<evidence type="ECO:0000313" key="3">
    <source>
        <dbReference type="Proteomes" id="UP000241769"/>
    </source>
</evidence>
<name>A0A2P6NTH6_9EUKA</name>
<sequence>MGTPLYVFTRGVCVSGKKKDAFYPTWNDSKVLGSKLSKAIFLSKGCTFTLFSITSVHSDQGFCKVDLKCCAQHLTSLTNWKARRKVSENSATKKHIQCTFIEKEHLGFLWFEIILYKQRLIELFGSYVFQAILGQNNGMMQQAYNKYLAANAKVNDLTRQQQSKQKQFLGCVAKHTPPEVFQKCVEQYDDPDAKYEQYKIIPYSGLRNSAYEKELNAGHTNRAAVLRPPPGMKIQHLPKGIREYVSKNPSEFKDYLDEISAETKYLSTISRLVKKETGPDARDRIRRRILQAAEDTDCLKHRIQNTKIRGKKCELSEESENLKGLFERELTTYNNKKQCMKMNNKRYEERLQELLEEKEKEYEVEIKRVQVECTSKTMSLELQLEESLKEYMAHYIACFTQVQQAGKRHKEKHKAHNNAC</sequence>
<dbReference type="EMBL" id="MDYQ01000021">
    <property type="protein sequence ID" value="PRP87273.1"/>
    <property type="molecule type" value="Genomic_DNA"/>
</dbReference>
<protein>
    <submittedName>
        <fullName evidence="2">Uncharacterized protein</fullName>
    </submittedName>
</protein>
<dbReference type="Proteomes" id="UP000241769">
    <property type="component" value="Unassembled WGS sequence"/>
</dbReference>